<evidence type="ECO:0000313" key="2">
    <source>
        <dbReference type="Proteomes" id="UP001501822"/>
    </source>
</evidence>
<proteinExistence type="predicted"/>
<organism evidence="1 2">
    <name type="scientific">Actinoallomurus spadix</name>
    <dbReference type="NCBI Taxonomy" id="79912"/>
    <lineage>
        <taxon>Bacteria</taxon>
        <taxon>Bacillati</taxon>
        <taxon>Actinomycetota</taxon>
        <taxon>Actinomycetes</taxon>
        <taxon>Streptosporangiales</taxon>
        <taxon>Thermomonosporaceae</taxon>
        <taxon>Actinoallomurus</taxon>
    </lineage>
</organism>
<accession>A0ABN0WH20</accession>
<evidence type="ECO:0000313" key="1">
    <source>
        <dbReference type="EMBL" id="GAA0337397.1"/>
    </source>
</evidence>
<dbReference type="RefSeq" id="WP_252809947.1">
    <property type="nucleotide sequence ID" value="NZ_BAAABM010000017.1"/>
</dbReference>
<reference evidence="1 2" key="1">
    <citation type="journal article" date="2019" name="Int. J. Syst. Evol. Microbiol.">
        <title>The Global Catalogue of Microorganisms (GCM) 10K type strain sequencing project: providing services to taxonomists for standard genome sequencing and annotation.</title>
        <authorList>
            <consortium name="The Broad Institute Genomics Platform"/>
            <consortium name="The Broad Institute Genome Sequencing Center for Infectious Disease"/>
            <person name="Wu L."/>
            <person name="Ma J."/>
        </authorList>
    </citation>
    <scope>NUCLEOTIDE SEQUENCE [LARGE SCALE GENOMIC DNA]</scope>
    <source>
        <strain evidence="1 2">JCM 3146</strain>
    </source>
</reference>
<sequence length="188" mass="21104">MKISDGELRRIRLGPTEDDDEEGLFLVRVFFTATDPEAVIARAREVLGSVIERVDSWPADEEWPKILPSWFVERFVTEVEPPALEPIFDPAARAAAWLQLWQAATPAEEATPDKADDTDEASWSLSDWLFHFDPSEEEGGGDRSWWWWDAGIDVLGNGWIDVATPRLPFGTETLYRLIVASGGANPGY</sequence>
<dbReference type="EMBL" id="BAAABM010000017">
    <property type="protein sequence ID" value="GAA0337397.1"/>
    <property type="molecule type" value="Genomic_DNA"/>
</dbReference>
<gene>
    <name evidence="1" type="ORF">GCM10010151_28870</name>
</gene>
<dbReference type="Proteomes" id="UP001501822">
    <property type="component" value="Unassembled WGS sequence"/>
</dbReference>
<name>A0ABN0WH20_9ACTN</name>
<keyword evidence="2" id="KW-1185">Reference proteome</keyword>
<comment type="caution">
    <text evidence="1">The sequence shown here is derived from an EMBL/GenBank/DDBJ whole genome shotgun (WGS) entry which is preliminary data.</text>
</comment>
<protein>
    <submittedName>
        <fullName evidence="1">Uncharacterized protein</fullName>
    </submittedName>
</protein>